<dbReference type="Gene3D" id="1.25.40.10">
    <property type="entry name" value="Tetratricopeptide repeat domain"/>
    <property type="match status" value="7"/>
</dbReference>
<dbReference type="PROSITE" id="PS51375">
    <property type="entry name" value="PPR"/>
    <property type="match status" value="7"/>
</dbReference>
<dbReference type="Pfam" id="PF01535">
    <property type="entry name" value="PPR"/>
    <property type="match status" value="7"/>
</dbReference>
<feature type="repeat" description="PPR" evidence="2">
    <location>
        <begin position="625"/>
        <end position="659"/>
    </location>
</feature>
<evidence type="ECO:0000256" key="1">
    <source>
        <dbReference type="ARBA" id="ARBA00022737"/>
    </source>
</evidence>
<dbReference type="GO" id="GO:0003723">
    <property type="term" value="F:RNA binding"/>
    <property type="evidence" value="ECO:0007669"/>
    <property type="project" value="InterPro"/>
</dbReference>
<dbReference type="Proteomes" id="UP000306102">
    <property type="component" value="Unassembled WGS sequence"/>
</dbReference>
<dbReference type="EMBL" id="SDRB02007575">
    <property type="protein sequence ID" value="THG10956.1"/>
    <property type="molecule type" value="Genomic_DNA"/>
</dbReference>
<organism evidence="3 4">
    <name type="scientific">Camellia sinensis var. sinensis</name>
    <name type="common">China tea</name>
    <dbReference type="NCBI Taxonomy" id="542762"/>
    <lineage>
        <taxon>Eukaryota</taxon>
        <taxon>Viridiplantae</taxon>
        <taxon>Streptophyta</taxon>
        <taxon>Embryophyta</taxon>
        <taxon>Tracheophyta</taxon>
        <taxon>Spermatophyta</taxon>
        <taxon>Magnoliopsida</taxon>
        <taxon>eudicotyledons</taxon>
        <taxon>Gunneridae</taxon>
        <taxon>Pentapetalae</taxon>
        <taxon>asterids</taxon>
        <taxon>Ericales</taxon>
        <taxon>Theaceae</taxon>
        <taxon>Camellia</taxon>
    </lineage>
</organism>
<feature type="repeat" description="PPR" evidence="2">
    <location>
        <begin position="393"/>
        <end position="427"/>
    </location>
</feature>
<keyword evidence="4" id="KW-1185">Reference proteome</keyword>
<keyword evidence="1" id="KW-0677">Repeat</keyword>
<dbReference type="PANTHER" id="PTHR47926">
    <property type="entry name" value="PENTATRICOPEPTIDE REPEAT-CONTAINING PROTEIN"/>
    <property type="match status" value="1"/>
</dbReference>
<dbReference type="InterPro" id="IPR011990">
    <property type="entry name" value="TPR-like_helical_dom_sf"/>
</dbReference>
<feature type="repeat" description="PPR" evidence="2">
    <location>
        <begin position="121"/>
        <end position="154"/>
    </location>
</feature>
<comment type="caution">
    <text evidence="3">The sequence shown here is derived from an EMBL/GenBank/DDBJ whole genome shotgun (WGS) entry which is preliminary data.</text>
</comment>
<protein>
    <recommendedName>
        <fullName evidence="5">Pentacotripeptide-repeat region of PRORP domain-containing protein</fullName>
    </recommendedName>
</protein>
<dbReference type="Pfam" id="PF13041">
    <property type="entry name" value="PPR_2"/>
    <property type="match status" value="3"/>
</dbReference>
<evidence type="ECO:0008006" key="5">
    <source>
        <dbReference type="Google" id="ProtNLM"/>
    </source>
</evidence>
<dbReference type="FunFam" id="1.25.40.10:FF:001226">
    <property type="entry name" value="Pentatricopeptide repeat-containing protein At3g03580"/>
    <property type="match status" value="1"/>
</dbReference>
<feature type="repeat" description="PPR" evidence="2">
    <location>
        <begin position="660"/>
        <end position="694"/>
    </location>
</feature>
<evidence type="ECO:0000256" key="2">
    <source>
        <dbReference type="PROSITE-ProRule" id="PRU00708"/>
    </source>
</evidence>
<dbReference type="FunFam" id="1.25.40.10:FF:000344">
    <property type="entry name" value="Pentatricopeptide repeat-containing protein"/>
    <property type="match status" value="1"/>
</dbReference>
<feature type="repeat" description="PPR" evidence="2">
    <location>
        <begin position="221"/>
        <end position="255"/>
    </location>
</feature>
<dbReference type="PANTHER" id="PTHR47926:SF427">
    <property type="entry name" value="TETRATRICOPEPTIDE-LIKE HELICAL DOMAIN SUPERFAMILY"/>
    <property type="match status" value="1"/>
</dbReference>
<dbReference type="AlphaFoldDB" id="A0A4S4E6I6"/>
<evidence type="ECO:0000313" key="4">
    <source>
        <dbReference type="Proteomes" id="UP000306102"/>
    </source>
</evidence>
<reference evidence="3 4" key="1">
    <citation type="journal article" date="2018" name="Proc. Natl. Acad. Sci. U.S.A.">
        <title>Draft genome sequence of Camellia sinensis var. sinensis provides insights into the evolution of the tea genome and tea quality.</title>
        <authorList>
            <person name="Wei C."/>
            <person name="Yang H."/>
            <person name="Wang S."/>
            <person name="Zhao J."/>
            <person name="Liu C."/>
            <person name="Gao L."/>
            <person name="Xia E."/>
            <person name="Lu Y."/>
            <person name="Tai Y."/>
            <person name="She G."/>
            <person name="Sun J."/>
            <person name="Cao H."/>
            <person name="Tong W."/>
            <person name="Gao Q."/>
            <person name="Li Y."/>
            <person name="Deng W."/>
            <person name="Jiang X."/>
            <person name="Wang W."/>
            <person name="Chen Q."/>
            <person name="Zhang S."/>
            <person name="Li H."/>
            <person name="Wu J."/>
            <person name="Wang P."/>
            <person name="Li P."/>
            <person name="Shi C."/>
            <person name="Zheng F."/>
            <person name="Jian J."/>
            <person name="Huang B."/>
            <person name="Shan D."/>
            <person name="Shi M."/>
            <person name="Fang C."/>
            <person name="Yue Y."/>
            <person name="Li F."/>
            <person name="Li D."/>
            <person name="Wei S."/>
            <person name="Han B."/>
            <person name="Jiang C."/>
            <person name="Yin Y."/>
            <person name="Xia T."/>
            <person name="Zhang Z."/>
            <person name="Bennetzen J.L."/>
            <person name="Zhao S."/>
            <person name="Wan X."/>
        </authorList>
    </citation>
    <scope>NUCLEOTIDE SEQUENCE [LARGE SCALE GENOMIC DNA]</scope>
    <source>
        <strain evidence="4">cv. Shuchazao</strain>
        <tissue evidence="3">Leaf</tissue>
    </source>
</reference>
<gene>
    <name evidence="3" type="ORF">TEA_000006</name>
</gene>
<dbReference type="NCBIfam" id="TIGR00756">
    <property type="entry name" value="PPR"/>
    <property type="match status" value="6"/>
</dbReference>
<dbReference type="InterPro" id="IPR046848">
    <property type="entry name" value="E_motif"/>
</dbReference>
<dbReference type="InterPro" id="IPR046960">
    <property type="entry name" value="PPR_At4g14850-like_plant"/>
</dbReference>
<dbReference type="Pfam" id="PF20431">
    <property type="entry name" value="E_motif"/>
    <property type="match status" value="1"/>
</dbReference>
<dbReference type="InterPro" id="IPR002885">
    <property type="entry name" value="PPR_rpt"/>
</dbReference>
<name>A0A4S4E6I6_CAMSN</name>
<dbReference type="GO" id="GO:0009451">
    <property type="term" value="P:RNA modification"/>
    <property type="evidence" value="ECO:0007669"/>
    <property type="project" value="InterPro"/>
</dbReference>
<evidence type="ECO:0000313" key="3">
    <source>
        <dbReference type="EMBL" id="THG10956.1"/>
    </source>
</evidence>
<sequence>MFYSYARICRSLTRTLSTQCKLVQIQTQNQNPSLSLTTTAATIVQWTDLSSTTQSHSSLLPLCSSTQSLKQTQQAHAIALLKGLLPNSVSISASLILRYATFGDPSTSRTLFQLTVPFSRSAFLWNTLIRAFSIAGLHDAFEIYNRMVQSGVEPDDHTFPFVLKVCADYSEVRKGKEVHGLLFKLDFDSDVFVGNTLLLFYGGCGCLSDAEKVFDEMSERDIVSWNTIIGVFSANGFHSKALELFQEMKSRSRSMPNVVGIVTVLPVCAALEDEVTASETHCYVVKVGLDFQVTISNALIDAYGKCGNVKAMKRVFSEMVEKNEVSWNAIITSFAYRHNNRDALHMFRLMIDAGIKPNPVTLSSMIPVLVELDCFLAGKELHGFSLRMGMEFDRFVTNSLIDMYAKSGHSTEASTVFNNMNTRNVVSWNAMIANFAQNSLEFAAVGLVREMQAHGEIPNSLTFTNALPACARIGFLRAGKEIHAQSIRKGSVFDLFVSNALMDMYAKCQCLNIAQKVFDISLRDEISYNILIVGYSQTSDCLTSLTFFLEMGLMGMMHDTVSFVGILSACANLSAIKQGREIHGFLVRKHFHTHLFIANSLLDFYTKCGQIDLARKVFDQIPHKDVASWNTMILGYGMLGKLGIAINLFEAMKRTGVEYDSVSYIAVLSACSHGGFVEEGKKYFDEMSACDIKPTQMHYACMVDLLGRAGLLKEAAELIKSLPITPDASVWGALLGACRIYGDIELGCWAAEHLFKLKPEHSGYYILLSNMYADAGRFNDADHVRELMKSREVKKNPGCSWV</sequence>
<dbReference type="FunFam" id="1.25.40.10:FF:000361">
    <property type="entry name" value="Pentatricopeptide repeat-containing protein chloroplastic"/>
    <property type="match status" value="1"/>
</dbReference>
<dbReference type="FunFam" id="1.25.40.10:FF:000090">
    <property type="entry name" value="Pentatricopeptide repeat-containing protein, chloroplastic"/>
    <property type="match status" value="1"/>
</dbReference>
<proteinExistence type="predicted"/>
<dbReference type="FunFam" id="1.25.40.10:FF:000425">
    <property type="entry name" value="Pentatricopeptide repeat-containing protein At3g26540"/>
    <property type="match status" value="1"/>
</dbReference>
<accession>A0A4S4E6I6</accession>
<feature type="repeat" description="PPR" evidence="2">
    <location>
        <begin position="323"/>
        <end position="357"/>
    </location>
</feature>
<feature type="repeat" description="PPR" evidence="2">
    <location>
        <begin position="292"/>
        <end position="322"/>
    </location>
</feature>